<dbReference type="EMBL" id="MDYQ01000015">
    <property type="protein sequence ID" value="PRP88045.1"/>
    <property type="molecule type" value="Genomic_DNA"/>
</dbReference>
<keyword evidence="3" id="KW-0325">Glycoprotein</keyword>
<dbReference type="SMART" id="SM00758">
    <property type="entry name" value="PA14"/>
    <property type="match status" value="1"/>
</dbReference>
<evidence type="ECO:0000313" key="7">
    <source>
        <dbReference type="Proteomes" id="UP000241769"/>
    </source>
</evidence>
<gene>
    <name evidence="6" type="ORF">PROFUN_04473</name>
</gene>
<feature type="transmembrane region" description="Helical" evidence="4">
    <location>
        <begin position="61"/>
        <end position="85"/>
    </location>
</feature>
<dbReference type="GO" id="GO:0005576">
    <property type="term" value="C:extracellular region"/>
    <property type="evidence" value="ECO:0007669"/>
    <property type="project" value="TreeGrafter"/>
</dbReference>
<dbReference type="FunCoup" id="A0A2P6NVQ1">
    <property type="interactions" value="15"/>
</dbReference>
<dbReference type="OrthoDB" id="14563at2759"/>
<dbReference type="InterPro" id="IPR001673">
    <property type="entry name" value="S_mold_repeat"/>
</dbReference>
<protein>
    <recommendedName>
        <fullName evidence="5">PA14 domain-containing protein</fullName>
    </recommendedName>
</protein>
<accession>A0A2P6NVQ1</accession>
<dbReference type="Proteomes" id="UP000241769">
    <property type="component" value="Unassembled WGS sequence"/>
</dbReference>
<comment type="caution">
    <text evidence="6">The sequence shown here is derived from an EMBL/GenBank/DDBJ whole genome shotgun (WGS) entry which is preliminary data.</text>
</comment>
<dbReference type="Pfam" id="PF00526">
    <property type="entry name" value="Dicty_CTDC"/>
    <property type="match status" value="11"/>
</dbReference>
<dbReference type="NCBIfam" id="TIGR02148">
    <property type="entry name" value="Fibro_Slime"/>
    <property type="match status" value="1"/>
</dbReference>
<evidence type="ECO:0000256" key="4">
    <source>
        <dbReference type="SAM" id="Phobius"/>
    </source>
</evidence>
<comment type="similarity">
    <text evidence="1">Belongs to the prespore-cell-inducing factor family.</text>
</comment>
<keyword evidence="7" id="KW-1185">Reference proteome</keyword>
<name>A0A2P6NVQ1_9EUKA</name>
<dbReference type="InterPro" id="IPR011658">
    <property type="entry name" value="PA14_dom"/>
</dbReference>
<evidence type="ECO:0000256" key="3">
    <source>
        <dbReference type="ARBA" id="ARBA00023180"/>
    </source>
</evidence>
<keyword evidence="4" id="KW-0472">Membrane</keyword>
<sequence>MSFTNGKVNASFPLSHYNPPGTELFLGSVLPQRGGCNQTPGGWKLWSENRLKSFSLGQKHLTISCTMHIVTILLLFVATASAITYPRESLRIDHDSYLSPATLTLQATIRDFWSCNSAHNDTPCGSQSQDVTSCPPDVCHPDFERYTVDDRGIPQMYLDSEGKPMLNTTTDHPSITNSEYYAMFFRNIPGKNMAFVKNITLNYCPECGSTGFYKYENTSFFALNNQGWGNYYDRKNYHFTAEIETSFVYTGGEVFHFLGDDDLWVFIDDKLVLDLGGPHLAETGSIIIDELGLTKYTSHKMKIFYCERYTFLSELTIVTTIQFLCDVVDRCGVCHGDGQSCCSCDDHDPCTYQKCDPNSKEQVCIYEPTCVNPDACTVNTCNNGQCTLSPKSCDDQNACTLDQCTNSTGCIHTTINCDDGNPCTTDTCDAKGGCTHTALVCNDGNACTIDSCSPTSGCTFTAATCDDGDTCTTDTCDKVQGCIHTSTICDDGNECTVDKCSPTQGCTFTSKNCDDSNPCTVDSCDRVKGCTHNVTFCDDNNDCTSDSCGAQGCSHTPISCDDGDACTADTCDAKGGCRSTPIACDDNNLCTTDTCNSTRGCIYTPIKCEGALTCDMATGRCTNPYPPCAKNTCCDDANPCTIDTCDAVNGCRHLPAPAGASCNDGQICNGKDTCDSVGRCSVHTGVPDCGPTDLLCIQVCLNLDAFISL</sequence>
<dbReference type="PANTHER" id="PTHR31137">
    <property type="entry name" value="PROTEIN PSIB-RELATED-RELATED"/>
    <property type="match status" value="1"/>
</dbReference>
<dbReference type="PROSITE" id="PS51820">
    <property type="entry name" value="PA14"/>
    <property type="match status" value="1"/>
</dbReference>
<keyword evidence="2" id="KW-0732">Signal</keyword>
<evidence type="ECO:0000256" key="2">
    <source>
        <dbReference type="ARBA" id="ARBA00022729"/>
    </source>
</evidence>
<keyword evidence="4" id="KW-0812">Transmembrane</keyword>
<reference evidence="6 7" key="1">
    <citation type="journal article" date="2018" name="Genome Biol. Evol.">
        <title>Multiple Roots of Fruiting Body Formation in Amoebozoa.</title>
        <authorList>
            <person name="Hillmann F."/>
            <person name="Forbes G."/>
            <person name="Novohradska S."/>
            <person name="Ferling I."/>
            <person name="Riege K."/>
            <person name="Groth M."/>
            <person name="Westermann M."/>
            <person name="Marz M."/>
            <person name="Spaller T."/>
            <person name="Winckler T."/>
            <person name="Schaap P."/>
            <person name="Glockner G."/>
        </authorList>
    </citation>
    <scope>NUCLEOTIDE SEQUENCE [LARGE SCALE GENOMIC DNA]</scope>
    <source>
        <strain evidence="6 7">Jena</strain>
    </source>
</reference>
<dbReference type="InterPro" id="IPR051154">
    <property type="entry name" value="Prespore-cell_inducing_factor"/>
</dbReference>
<evidence type="ECO:0000256" key="1">
    <source>
        <dbReference type="ARBA" id="ARBA00008709"/>
    </source>
</evidence>
<dbReference type="InParanoid" id="A0A2P6NVQ1"/>
<keyword evidence="4" id="KW-1133">Transmembrane helix</keyword>
<dbReference type="Pfam" id="PF07691">
    <property type="entry name" value="PA14"/>
    <property type="match status" value="1"/>
</dbReference>
<dbReference type="AlphaFoldDB" id="A0A2P6NVQ1"/>
<organism evidence="6 7">
    <name type="scientific">Planoprotostelium fungivorum</name>
    <dbReference type="NCBI Taxonomy" id="1890364"/>
    <lineage>
        <taxon>Eukaryota</taxon>
        <taxon>Amoebozoa</taxon>
        <taxon>Evosea</taxon>
        <taxon>Variosea</taxon>
        <taxon>Cavosteliida</taxon>
        <taxon>Cavosteliaceae</taxon>
        <taxon>Planoprotostelium</taxon>
    </lineage>
</organism>
<evidence type="ECO:0000259" key="5">
    <source>
        <dbReference type="PROSITE" id="PS51820"/>
    </source>
</evidence>
<dbReference type="InterPro" id="IPR037524">
    <property type="entry name" value="PA14/GLEYA"/>
</dbReference>
<feature type="domain" description="PA14" evidence="5">
    <location>
        <begin position="186"/>
        <end position="337"/>
    </location>
</feature>
<proteinExistence type="inferred from homology"/>
<evidence type="ECO:0000313" key="6">
    <source>
        <dbReference type="EMBL" id="PRP88045.1"/>
    </source>
</evidence>
<dbReference type="InterPro" id="IPR011874">
    <property type="entry name" value="Fibro_Slime"/>
</dbReference>